<feature type="compositionally biased region" description="Polar residues" evidence="1">
    <location>
        <begin position="1"/>
        <end position="10"/>
    </location>
</feature>
<comment type="caution">
    <text evidence="2">The sequence shown here is derived from an EMBL/GenBank/DDBJ whole genome shotgun (WGS) entry which is preliminary data.</text>
</comment>
<proteinExistence type="predicted"/>
<feature type="compositionally biased region" description="Basic residues" evidence="1">
    <location>
        <begin position="54"/>
        <end position="63"/>
    </location>
</feature>
<keyword evidence="3" id="KW-1185">Reference proteome</keyword>
<feature type="region of interest" description="Disordered" evidence="1">
    <location>
        <begin position="50"/>
        <end position="109"/>
    </location>
</feature>
<dbReference type="EMBL" id="MBFT01000043">
    <property type="protein sequence ID" value="PVU99318.1"/>
    <property type="molecule type" value="Genomic_DNA"/>
</dbReference>
<sequence>MTSIRHNNATFFKPKLKYPTQPQNPAPKKLRWKLLCFSCYSPEFFIDHHTPKTSSHKLRRKQLKPTSKTPLEPKFLNTRSNVYNSFVPHSQLSNNYPPKNKSKSDKLHHEADSIPVIRPKNQILKNQIHPKNPPNSQNNPAHYNNIEISQNHYLAPQNHNKTQDKPNPNKNIKEPKKPKSTHLPNNNITEPPKNPIEFNQIEKKPTESIKNISFDEVSLKSERESIASNWDDDFEDNNFAPKEHILGLPNQNRSKNNKSLRVRSPVLNSSGSFRPEIKKNLPTQAKIITNNYTNKSRAMKTIEAESRVVRDIKAIENLHASFLELKKLKQTIINTLLLSKNETYNPSNGDNLAEILGLFGEKEPTINEEDLWESWRKIEAFMVFCGNKRISDSQDTLKTKSDFEKIEQILFKNKLASSILDFPKSKNLRNISKTTNSKNKALHAHDASFKQKEIEEALNFSQSTFKRESLTSLQSKTTTGKKVSSITMENIVTLDEIARKTIKKTRINLQNFMQSTFEY</sequence>
<feature type="region of interest" description="Disordered" evidence="1">
    <location>
        <begin position="157"/>
        <end position="204"/>
    </location>
</feature>
<evidence type="ECO:0000313" key="3">
    <source>
        <dbReference type="Proteomes" id="UP000245699"/>
    </source>
</evidence>
<evidence type="ECO:0000256" key="1">
    <source>
        <dbReference type="SAM" id="MobiDB-lite"/>
    </source>
</evidence>
<dbReference type="Proteomes" id="UP000245699">
    <property type="component" value="Unassembled WGS sequence"/>
</dbReference>
<accession>A0A2T9Z3Y8</accession>
<feature type="region of interest" description="Disordered" evidence="1">
    <location>
        <begin position="1"/>
        <end position="24"/>
    </location>
</feature>
<gene>
    <name evidence="2" type="ORF">BB559_000815</name>
</gene>
<feature type="compositionally biased region" description="Polar residues" evidence="1">
    <location>
        <begin position="77"/>
        <end position="97"/>
    </location>
</feature>
<organism evidence="2 3">
    <name type="scientific">Furculomyces boomerangus</name>
    <dbReference type="NCBI Taxonomy" id="61424"/>
    <lineage>
        <taxon>Eukaryota</taxon>
        <taxon>Fungi</taxon>
        <taxon>Fungi incertae sedis</taxon>
        <taxon>Zoopagomycota</taxon>
        <taxon>Kickxellomycotina</taxon>
        <taxon>Harpellomycetes</taxon>
        <taxon>Harpellales</taxon>
        <taxon>Harpellaceae</taxon>
        <taxon>Furculomyces</taxon>
    </lineage>
</organism>
<evidence type="ECO:0000313" key="2">
    <source>
        <dbReference type="EMBL" id="PVU99318.1"/>
    </source>
</evidence>
<protein>
    <submittedName>
        <fullName evidence="2">Uncharacterized protein</fullName>
    </submittedName>
</protein>
<dbReference type="OrthoDB" id="10655247at2759"/>
<dbReference type="AlphaFoldDB" id="A0A2T9Z3Y8"/>
<name>A0A2T9Z3Y8_9FUNG</name>
<reference evidence="2 3" key="1">
    <citation type="journal article" date="2018" name="MBio">
        <title>Comparative Genomics Reveals the Core Gene Toolbox for the Fungus-Insect Symbiosis.</title>
        <authorList>
            <person name="Wang Y."/>
            <person name="Stata M."/>
            <person name="Wang W."/>
            <person name="Stajich J.E."/>
            <person name="White M.M."/>
            <person name="Moncalvo J.M."/>
        </authorList>
    </citation>
    <scope>NUCLEOTIDE SEQUENCE [LARGE SCALE GENOMIC DNA]</scope>
    <source>
        <strain evidence="2 3">AUS-77-4</strain>
    </source>
</reference>